<dbReference type="GO" id="GO:0032454">
    <property type="term" value="F:histone H3K9 demethylase activity"/>
    <property type="evidence" value="ECO:0007669"/>
    <property type="project" value="TreeGrafter"/>
</dbReference>
<feature type="region of interest" description="Disordered" evidence="1">
    <location>
        <begin position="95"/>
        <end position="127"/>
    </location>
</feature>
<dbReference type="InterPro" id="IPR003349">
    <property type="entry name" value="JmjN"/>
</dbReference>
<organism evidence="4 5">
    <name type="scientific">Micractinium conductrix</name>
    <dbReference type="NCBI Taxonomy" id="554055"/>
    <lineage>
        <taxon>Eukaryota</taxon>
        <taxon>Viridiplantae</taxon>
        <taxon>Chlorophyta</taxon>
        <taxon>core chlorophytes</taxon>
        <taxon>Trebouxiophyceae</taxon>
        <taxon>Chlorellales</taxon>
        <taxon>Chlorellaceae</taxon>
        <taxon>Chlorella clade</taxon>
        <taxon>Micractinium</taxon>
    </lineage>
</organism>
<dbReference type="InterPro" id="IPR003347">
    <property type="entry name" value="JmjC_dom"/>
</dbReference>
<dbReference type="AlphaFoldDB" id="A0A2P6VHQ3"/>
<reference evidence="4 5" key="1">
    <citation type="journal article" date="2018" name="Plant J.">
        <title>Genome sequences of Chlorella sorokiniana UTEX 1602 and Micractinium conductrix SAG 241.80: implications to maltose excretion by a green alga.</title>
        <authorList>
            <person name="Arriola M.B."/>
            <person name="Velmurugan N."/>
            <person name="Zhang Y."/>
            <person name="Plunkett M.H."/>
            <person name="Hondzo H."/>
            <person name="Barney B.M."/>
        </authorList>
    </citation>
    <scope>NUCLEOTIDE SEQUENCE [LARGE SCALE GENOMIC DNA]</scope>
    <source>
        <strain evidence="4 5">SAG 241.80</strain>
    </source>
</reference>
<evidence type="ECO:0000259" key="2">
    <source>
        <dbReference type="PROSITE" id="PS51183"/>
    </source>
</evidence>
<dbReference type="OrthoDB" id="9547406at2759"/>
<evidence type="ECO:0000313" key="4">
    <source>
        <dbReference type="EMBL" id="PSC73626.1"/>
    </source>
</evidence>
<comment type="caution">
    <text evidence="4">The sequence shown here is derived from an EMBL/GenBank/DDBJ whole genome shotgun (WGS) entry which is preliminary data.</text>
</comment>
<dbReference type="SUPFAM" id="SSF51197">
    <property type="entry name" value="Clavaminate synthase-like"/>
    <property type="match status" value="1"/>
</dbReference>
<feature type="domain" description="JmjN" evidence="2">
    <location>
        <begin position="9"/>
        <end position="51"/>
    </location>
</feature>
<feature type="compositionally biased region" description="Basic residues" evidence="1">
    <location>
        <begin position="366"/>
        <end position="387"/>
    </location>
</feature>
<accession>A0A2P6VHQ3</accession>
<dbReference type="GO" id="GO:0005634">
    <property type="term" value="C:nucleus"/>
    <property type="evidence" value="ECO:0007669"/>
    <property type="project" value="TreeGrafter"/>
</dbReference>
<proteinExistence type="predicted"/>
<evidence type="ECO:0000313" key="5">
    <source>
        <dbReference type="Proteomes" id="UP000239649"/>
    </source>
</evidence>
<keyword evidence="5" id="KW-1185">Reference proteome</keyword>
<dbReference type="GO" id="GO:0010468">
    <property type="term" value="P:regulation of gene expression"/>
    <property type="evidence" value="ECO:0007669"/>
    <property type="project" value="TreeGrafter"/>
</dbReference>
<dbReference type="Pfam" id="PF02373">
    <property type="entry name" value="JmjC"/>
    <property type="match status" value="1"/>
</dbReference>
<dbReference type="GO" id="GO:0000785">
    <property type="term" value="C:chromatin"/>
    <property type="evidence" value="ECO:0007669"/>
    <property type="project" value="TreeGrafter"/>
</dbReference>
<dbReference type="Gene3D" id="2.60.120.650">
    <property type="entry name" value="Cupin"/>
    <property type="match status" value="1"/>
</dbReference>
<dbReference type="PROSITE" id="PS51183">
    <property type="entry name" value="JMJN"/>
    <property type="match status" value="1"/>
</dbReference>
<dbReference type="PANTHER" id="PTHR10694">
    <property type="entry name" value="LYSINE-SPECIFIC DEMETHYLASE"/>
    <property type="match status" value="1"/>
</dbReference>
<dbReference type="PANTHER" id="PTHR10694:SF7">
    <property type="entry name" value="[HISTONE H3]-TRIMETHYL-L-LYSINE(9) DEMETHYLASE"/>
    <property type="match status" value="1"/>
</dbReference>
<gene>
    <name evidence="4" type="ORF">C2E20_2887</name>
</gene>
<feature type="compositionally biased region" description="Low complexity" evidence="1">
    <location>
        <begin position="421"/>
        <end position="440"/>
    </location>
</feature>
<sequence length="568" mass="62762">MKVQEEGGCPTFRPTRAAFERPFCDFVKEVFRKHPDLPCFKVVPPAGWKPRRRSPDLDKIRINTPIKQHVFGKSGSYVCILEEQRGMSAADFKRLSERPEHQPPAKGSRGTPAPAADGGAPGGEVNERAFWSGVTNSPPLYGADTPVSLFDEKLAWGWNLQHLGCMLQDPEYDVPNIPGVTSPMTYFGMWKSFFGWHKEDIDLYSTNYLHFGAPKIWYCVAPKDNPKFDAMAEALYPDLYRACHGFMRHKDILISPKVLKAYNVPFVQCRQEAGEFIVLNAAAYHAGFNTGFNCAEAVNFAMEDWVEAGKAAVPCTCTALPEGVALDMGIFCPELREDSSDEEDSEEEESEEESEAEEEEEEQPARRRRAPATPPRKRAAAAARGRKPATSTESESESEAEGSSSDEEEAEAPARKRRRAAGGSVPRAAAASKPAQPAVVRPASSVPDVVKAPTRASDVPRGAAPAQWGKVAEERPLAVVDRDEHTRQLKFSLVHRLDRPSSKPGALWVGHLQEGPDGLFRPQGPAKLLQLGVQYPRVVHVRAEWLPAEGRKRAAGWSLKTKAQRILM</sequence>
<dbReference type="Proteomes" id="UP000239649">
    <property type="component" value="Unassembled WGS sequence"/>
</dbReference>
<feature type="region of interest" description="Disordered" evidence="1">
    <location>
        <begin position="337"/>
        <end position="447"/>
    </location>
</feature>
<feature type="compositionally biased region" description="Acidic residues" evidence="1">
    <location>
        <begin position="339"/>
        <end position="362"/>
    </location>
</feature>
<evidence type="ECO:0000259" key="3">
    <source>
        <dbReference type="PROSITE" id="PS51184"/>
    </source>
</evidence>
<dbReference type="GO" id="GO:0051864">
    <property type="term" value="F:histone H3K36 demethylase activity"/>
    <property type="evidence" value="ECO:0007669"/>
    <property type="project" value="TreeGrafter"/>
</dbReference>
<feature type="domain" description="JmjC" evidence="3">
    <location>
        <begin position="134"/>
        <end position="317"/>
    </location>
</feature>
<evidence type="ECO:0000256" key="1">
    <source>
        <dbReference type="SAM" id="MobiDB-lite"/>
    </source>
</evidence>
<dbReference type="EMBL" id="LHPF02000006">
    <property type="protein sequence ID" value="PSC73626.1"/>
    <property type="molecule type" value="Genomic_DNA"/>
</dbReference>
<dbReference type="STRING" id="554055.A0A2P6VHQ3"/>
<dbReference type="PROSITE" id="PS51184">
    <property type="entry name" value="JMJC"/>
    <property type="match status" value="1"/>
</dbReference>
<dbReference type="SMART" id="SM00558">
    <property type="entry name" value="JmjC"/>
    <property type="match status" value="1"/>
</dbReference>
<feature type="compositionally biased region" description="Acidic residues" evidence="1">
    <location>
        <begin position="394"/>
        <end position="411"/>
    </location>
</feature>
<protein>
    <submittedName>
        <fullName evidence="4">Jumonji domain-containing</fullName>
    </submittedName>
</protein>
<name>A0A2P6VHQ3_9CHLO</name>